<dbReference type="PhylomeDB" id="A0A068UXL9"/>
<dbReference type="OrthoDB" id="777412at2759"/>
<evidence type="ECO:0000313" key="2">
    <source>
        <dbReference type="EMBL" id="CDP13260.1"/>
    </source>
</evidence>
<dbReference type="FunCoup" id="A0A068UXL9">
    <property type="interactions" value="666"/>
</dbReference>
<feature type="coiled-coil region" evidence="1">
    <location>
        <begin position="31"/>
        <end position="58"/>
    </location>
</feature>
<dbReference type="AlphaFoldDB" id="A0A068UXL9"/>
<sequence>MVRVASFFGMAFGAFIFWQTMDKVHVWIALHQDEKQERMAKEAEIKKMREELLRQNRERGDTLL</sequence>
<accession>A0A068UXL9</accession>
<dbReference type="STRING" id="49390.A0A068UXL9"/>
<dbReference type="PANTHER" id="PTHR37711">
    <property type="entry name" value="OS01G0908400 PROTEIN"/>
    <property type="match status" value="1"/>
</dbReference>
<proteinExistence type="predicted"/>
<evidence type="ECO:0000313" key="3">
    <source>
        <dbReference type="Proteomes" id="UP000295252"/>
    </source>
</evidence>
<evidence type="ECO:0000256" key="1">
    <source>
        <dbReference type="SAM" id="Coils"/>
    </source>
</evidence>
<dbReference type="Gramene" id="CDP13260">
    <property type="protein sequence ID" value="CDP13260"/>
    <property type="gene ID" value="GSCOC_T00038144001"/>
</dbReference>
<dbReference type="InParanoid" id="A0A068UXL9"/>
<dbReference type="OMA" id="FVFWQTM"/>
<name>A0A068UXL9_COFCA</name>
<keyword evidence="3" id="KW-1185">Reference proteome</keyword>
<organism evidence="2 3">
    <name type="scientific">Coffea canephora</name>
    <name type="common">Robusta coffee</name>
    <dbReference type="NCBI Taxonomy" id="49390"/>
    <lineage>
        <taxon>Eukaryota</taxon>
        <taxon>Viridiplantae</taxon>
        <taxon>Streptophyta</taxon>
        <taxon>Embryophyta</taxon>
        <taxon>Tracheophyta</taxon>
        <taxon>Spermatophyta</taxon>
        <taxon>Magnoliopsida</taxon>
        <taxon>eudicotyledons</taxon>
        <taxon>Gunneridae</taxon>
        <taxon>Pentapetalae</taxon>
        <taxon>asterids</taxon>
        <taxon>lamiids</taxon>
        <taxon>Gentianales</taxon>
        <taxon>Rubiaceae</taxon>
        <taxon>Ixoroideae</taxon>
        <taxon>Gardenieae complex</taxon>
        <taxon>Bertiereae - Coffeeae clade</taxon>
        <taxon>Coffeeae</taxon>
        <taxon>Coffea</taxon>
    </lineage>
</organism>
<dbReference type="Proteomes" id="UP000295252">
    <property type="component" value="Chromosome III"/>
</dbReference>
<dbReference type="EMBL" id="HG739158">
    <property type="protein sequence ID" value="CDP13260.1"/>
    <property type="molecule type" value="Genomic_DNA"/>
</dbReference>
<dbReference type="PANTHER" id="PTHR37711:SF1">
    <property type="entry name" value="OS01G0908400 PROTEIN"/>
    <property type="match status" value="1"/>
</dbReference>
<keyword evidence="1" id="KW-0175">Coiled coil</keyword>
<reference evidence="3" key="1">
    <citation type="journal article" date="2014" name="Science">
        <title>The coffee genome provides insight into the convergent evolution of caffeine biosynthesis.</title>
        <authorList>
            <person name="Denoeud F."/>
            <person name="Carretero-Paulet L."/>
            <person name="Dereeper A."/>
            <person name="Droc G."/>
            <person name="Guyot R."/>
            <person name="Pietrella M."/>
            <person name="Zheng C."/>
            <person name="Alberti A."/>
            <person name="Anthony F."/>
            <person name="Aprea G."/>
            <person name="Aury J.M."/>
            <person name="Bento P."/>
            <person name="Bernard M."/>
            <person name="Bocs S."/>
            <person name="Campa C."/>
            <person name="Cenci A."/>
            <person name="Combes M.C."/>
            <person name="Crouzillat D."/>
            <person name="Da Silva C."/>
            <person name="Daddiego L."/>
            <person name="De Bellis F."/>
            <person name="Dussert S."/>
            <person name="Garsmeur O."/>
            <person name="Gayraud T."/>
            <person name="Guignon V."/>
            <person name="Jahn K."/>
            <person name="Jamilloux V."/>
            <person name="Joet T."/>
            <person name="Labadie K."/>
            <person name="Lan T."/>
            <person name="Leclercq J."/>
            <person name="Lepelley M."/>
            <person name="Leroy T."/>
            <person name="Li L.T."/>
            <person name="Librado P."/>
            <person name="Lopez L."/>
            <person name="Munoz A."/>
            <person name="Noel B."/>
            <person name="Pallavicini A."/>
            <person name="Perrotta G."/>
            <person name="Poncet V."/>
            <person name="Pot D."/>
            <person name="Priyono X."/>
            <person name="Rigoreau M."/>
            <person name="Rouard M."/>
            <person name="Rozas J."/>
            <person name="Tranchant-Dubreuil C."/>
            <person name="VanBuren R."/>
            <person name="Zhang Q."/>
            <person name="Andrade A.C."/>
            <person name="Argout X."/>
            <person name="Bertrand B."/>
            <person name="de Kochko A."/>
            <person name="Graziosi G."/>
            <person name="Henry R.J."/>
            <person name="Jayarama X."/>
            <person name="Ming R."/>
            <person name="Nagai C."/>
            <person name="Rounsley S."/>
            <person name="Sankoff D."/>
            <person name="Giuliano G."/>
            <person name="Albert V.A."/>
            <person name="Wincker P."/>
            <person name="Lashermes P."/>
        </authorList>
    </citation>
    <scope>NUCLEOTIDE SEQUENCE [LARGE SCALE GENOMIC DNA]</scope>
    <source>
        <strain evidence="3">cv. DH200-94</strain>
    </source>
</reference>
<gene>
    <name evidence="2" type="ORF">GSCOC_T00038144001</name>
</gene>
<protein>
    <submittedName>
        <fullName evidence="2">Uncharacterized protein</fullName>
    </submittedName>
</protein>